<reference evidence="1" key="2">
    <citation type="submission" date="2021-09" db="EMBL/GenBank/DDBJ databases">
        <authorList>
            <person name="Jia N."/>
            <person name="Wang J."/>
            <person name="Shi W."/>
            <person name="Du L."/>
            <person name="Sun Y."/>
            <person name="Zhan W."/>
            <person name="Jiang J."/>
            <person name="Wang Q."/>
            <person name="Zhang B."/>
            <person name="Ji P."/>
            <person name="Sakyi L.B."/>
            <person name="Cui X."/>
            <person name="Yuan T."/>
            <person name="Jiang B."/>
            <person name="Yang W."/>
            <person name="Lam T.T.-Y."/>
            <person name="Chang Q."/>
            <person name="Ding S."/>
            <person name="Wang X."/>
            <person name="Zhu J."/>
            <person name="Ruan X."/>
            <person name="Zhao L."/>
            <person name="Wei J."/>
            <person name="Que T."/>
            <person name="Du C."/>
            <person name="Cheng J."/>
            <person name="Dai P."/>
            <person name="Han X."/>
            <person name="Huang E."/>
            <person name="Gao Y."/>
            <person name="Liu J."/>
            <person name="Shao H."/>
            <person name="Ye R."/>
            <person name="Li L."/>
            <person name="Wei W."/>
            <person name="Wang X."/>
            <person name="Wang C."/>
            <person name="Huo Q."/>
            <person name="Li W."/>
            <person name="Guo W."/>
            <person name="Chen H."/>
            <person name="Chen S."/>
            <person name="Zhou L."/>
            <person name="Zhou L."/>
            <person name="Ni X."/>
            <person name="Tian J."/>
            <person name="Zhou Y."/>
            <person name="Sheng Y."/>
            <person name="Liu T."/>
            <person name="Pan Y."/>
            <person name="Xia L."/>
            <person name="Li J."/>
            <person name="Zhao F."/>
            <person name="Cao W."/>
        </authorList>
    </citation>
    <scope>NUCLEOTIDE SEQUENCE</scope>
    <source>
        <strain evidence="1">Rsan-2018</strain>
        <tissue evidence="1">Larvae</tissue>
    </source>
</reference>
<evidence type="ECO:0000313" key="1">
    <source>
        <dbReference type="EMBL" id="KAH7982614.1"/>
    </source>
</evidence>
<accession>A0A9D4QGQ9</accession>
<sequence>MLRCLAVALAFDADRAALLDVYGRLGLPRSTTSELLFPECRREHIKRALSALLDFITGTAPRCVRVCE</sequence>
<reference evidence="1" key="1">
    <citation type="journal article" date="2020" name="Cell">
        <title>Large-Scale Comparative Analyses of Tick Genomes Elucidate Their Genetic Diversity and Vector Capacities.</title>
        <authorList>
            <consortium name="Tick Genome and Microbiome Consortium (TIGMIC)"/>
            <person name="Jia N."/>
            <person name="Wang J."/>
            <person name="Shi W."/>
            <person name="Du L."/>
            <person name="Sun Y."/>
            <person name="Zhan W."/>
            <person name="Jiang J.F."/>
            <person name="Wang Q."/>
            <person name="Zhang B."/>
            <person name="Ji P."/>
            <person name="Bell-Sakyi L."/>
            <person name="Cui X.M."/>
            <person name="Yuan T.T."/>
            <person name="Jiang B.G."/>
            <person name="Yang W.F."/>
            <person name="Lam T.T."/>
            <person name="Chang Q.C."/>
            <person name="Ding S.J."/>
            <person name="Wang X.J."/>
            <person name="Zhu J.G."/>
            <person name="Ruan X.D."/>
            <person name="Zhao L."/>
            <person name="Wei J.T."/>
            <person name="Ye R.Z."/>
            <person name="Que T.C."/>
            <person name="Du C.H."/>
            <person name="Zhou Y.H."/>
            <person name="Cheng J.X."/>
            <person name="Dai P.F."/>
            <person name="Guo W.B."/>
            <person name="Han X.H."/>
            <person name="Huang E.J."/>
            <person name="Li L.F."/>
            <person name="Wei W."/>
            <person name="Gao Y.C."/>
            <person name="Liu J.Z."/>
            <person name="Shao H.Z."/>
            <person name="Wang X."/>
            <person name="Wang C.C."/>
            <person name="Yang T.C."/>
            <person name="Huo Q.B."/>
            <person name="Li W."/>
            <person name="Chen H.Y."/>
            <person name="Chen S.E."/>
            <person name="Zhou L.G."/>
            <person name="Ni X.B."/>
            <person name="Tian J.H."/>
            <person name="Sheng Y."/>
            <person name="Liu T."/>
            <person name="Pan Y.S."/>
            <person name="Xia L.Y."/>
            <person name="Li J."/>
            <person name="Zhao F."/>
            <person name="Cao W.C."/>
        </authorList>
    </citation>
    <scope>NUCLEOTIDE SEQUENCE</scope>
    <source>
        <strain evidence="1">Rsan-2018</strain>
    </source>
</reference>
<organism evidence="1 2">
    <name type="scientific">Rhipicephalus sanguineus</name>
    <name type="common">Brown dog tick</name>
    <name type="synonym">Ixodes sanguineus</name>
    <dbReference type="NCBI Taxonomy" id="34632"/>
    <lineage>
        <taxon>Eukaryota</taxon>
        <taxon>Metazoa</taxon>
        <taxon>Ecdysozoa</taxon>
        <taxon>Arthropoda</taxon>
        <taxon>Chelicerata</taxon>
        <taxon>Arachnida</taxon>
        <taxon>Acari</taxon>
        <taxon>Parasitiformes</taxon>
        <taxon>Ixodida</taxon>
        <taxon>Ixodoidea</taxon>
        <taxon>Ixodidae</taxon>
        <taxon>Rhipicephalinae</taxon>
        <taxon>Rhipicephalus</taxon>
        <taxon>Rhipicephalus</taxon>
    </lineage>
</organism>
<dbReference type="EMBL" id="JABSTV010001245">
    <property type="protein sequence ID" value="KAH7982614.1"/>
    <property type="molecule type" value="Genomic_DNA"/>
</dbReference>
<comment type="caution">
    <text evidence="1">The sequence shown here is derived from an EMBL/GenBank/DDBJ whole genome shotgun (WGS) entry which is preliminary data.</text>
</comment>
<protein>
    <submittedName>
        <fullName evidence="1">Uncharacterized protein</fullName>
    </submittedName>
</protein>
<gene>
    <name evidence="1" type="ORF">HPB52_006120</name>
</gene>
<evidence type="ECO:0000313" key="2">
    <source>
        <dbReference type="Proteomes" id="UP000821837"/>
    </source>
</evidence>
<name>A0A9D4QGQ9_RHISA</name>
<dbReference type="AlphaFoldDB" id="A0A9D4QGQ9"/>
<dbReference type="Proteomes" id="UP000821837">
    <property type="component" value="Chromosome 1"/>
</dbReference>
<keyword evidence="2" id="KW-1185">Reference proteome</keyword>
<proteinExistence type="predicted"/>